<protein>
    <recommendedName>
        <fullName evidence="5">CRISPR type III-B/RAMP module-associated protein Cmr5</fullName>
    </recommendedName>
</protein>
<dbReference type="SUPFAM" id="SSF158568">
    <property type="entry name" value="AF1862-like"/>
    <property type="match status" value="1"/>
</dbReference>
<dbReference type="Pfam" id="PF09701">
    <property type="entry name" value="Cas_Cmr5"/>
    <property type="match status" value="1"/>
</dbReference>
<reference evidence="6 7" key="1">
    <citation type="submission" date="2018-05" db="EMBL/GenBank/DDBJ databases">
        <title>Genomic Encyclopedia of Type Strains, Phase IV (KMG-IV): sequencing the most valuable type-strain genomes for metagenomic binning, comparative biology and taxonomic classification.</title>
        <authorList>
            <person name="Goeker M."/>
        </authorList>
    </citation>
    <scope>NUCLEOTIDE SEQUENCE [LARGE SCALE GENOMIC DNA]</scope>
    <source>
        <strain evidence="6 7">DSM 29661</strain>
    </source>
</reference>
<dbReference type="InterPro" id="IPR010160">
    <property type="entry name" value="CRISPR-assoc_prot_Cmr5"/>
</dbReference>
<keyword evidence="3" id="KW-0963">Cytoplasm</keyword>
<dbReference type="RefSeq" id="WP_110389127.1">
    <property type="nucleotide sequence ID" value="NZ_QJKI01000001.1"/>
</dbReference>
<accession>A0A318KY16</accession>
<comment type="caution">
    <text evidence="6">The sequence shown here is derived from an EMBL/GenBank/DDBJ whole genome shotgun (WGS) entry which is preliminary data.</text>
</comment>
<dbReference type="OrthoDB" id="8612426at2"/>
<keyword evidence="4" id="KW-0051">Antiviral defense</keyword>
<evidence type="ECO:0000256" key="5">
    <source>
        <dbReference type="ARBA" id="ARBA00030001"/>
    </source>
</evidence>
<dbReference type="EMBL" id="QJKI01000001">
    <property type="protein sequence ID" value="PXX81788.1"/>
    <property type="molecule type" value="Genomic_DNA"/>
</dbReference>
<evidence type="ECO:0000256" key="3">
    <source>
        <dbReference type="ARBA" id="ARBA00022490"/>
    </source>
</evidence>
<evidence type="ECO:0000256" key="1">
    <source>
        <dbReference type="ARBA" id="ARBA00004496"/>
    </source>
</evidence>
<name>A0A318KY16_9NEIS</name>
<evidence type="ECO:0000313" key="7">
    <source>
        <dbReference type="Proteomes" id="UP000247555"/>
    </source>
</evidence>
<sequence length="129" mass="13857">MNTRSRQHAANAHACVSAVASQAYASKYRALALSFPIMVLQSGLAQATGFLRAKSSDNNEYQRYLSDLAGVLGYDNGPALYDAVIASDLPTYQQLTRQALDASGWLKRYAQALLQEDAPAPTTTEGAQS</sequence>
<dbReference type="InterPro" id="IPR023101">
    <property type="entry name" value="AF1862-like_dom_sf"/>
</dbReference>
<evidence type="ECO:0000256" key="4">
    <source>
        <dbReference type="ARBA" id="ARBA00023118"/>
    </source>
</evidence>
<dbReference type="GO" id="GO:0051607">
    <property type="term" value="P:defense response to virus"/>
    <property type="evidence" value="ECO:0007669"/>
    <property type="project" value="UniProtKB-KW"/>
</dbReference>
<dbReference type="Proteomes" id="UP000247555">
    <property type="component" value="Unassembled WGS sequence"/>
</dbReference>
<proteinExistence type="inferred from homology"/>
<evidence type="ECO:0000313" key="6">
    <source>
        <dbReference type="EMBL" id="PXX81788.1"/>
    </source>
</evidence>
<gene>
    <name evidence="6" type="ORF">DFR34_10117</name>
</gene>
<comment type="subcellular location">
    <subcellularLocation>
        <location evidence="1">Cytoplasm</location>
    </subcellularLocation>
</comment>
<dbReference type="AlphaFoldDB" id="A0A318KY16"/>
<evidence type="ECO:0000256" key="2">
    <source>
        <dbReference type="ARBA" id="ARBA00006161"/>
    </source>
</evidence>
<organism evidence="6 7">
    <name type="scientific">Rivihabitans pingtungensis</name>
    <dbReference type="NCBI Taxonomy" id="1054498"/>
    <lineage>
        <taxon>Bacteria</taxon>
        <taxon>Pseudomonadati</taxon>
        <taxon>Pseudomonadota</taxon>
        <taxon>Betaproteobacteria</taxon>
        <taxon>Neisseriales</taxon>
        <taxon>Aquaspirillaceae</taxon>
        <taxon>Rivihabitans</taxon>
    </lineage>
</organism>
<dbReference type="Gene3D" id="1.10.520.30">
    <property type="entry name" value="AF1862-like domain"/>
    <property type="match status" value="1"/>
</dbReference>
<keyword evidence="7" id="KW-1185">Reference proteome</keyword>
<dbReference type="GO" id="GO:0005737">
    <property type="term" value="C:cytoplasm"/>
    <property type="evidence" value="ECO:0007669"/>
    <property type="project" value="UniProtKB-SubCell"/>
</dbReference>
<comment type="similarity">
    <text evidence="2">Belongs to the CRISPR system Cmr5 family.</text>
</comment>